<gene>
    <name evidence="2" type="ORF">ACFSR1_08075</name>
</gene>
<feature type="signal peptide" evidence="1">
    <location>
        <begin position="1"/>
        <end position="19"/>
    </location>
</feature>
<dbReference type="PROSITE" id="PS51257">
    <property type="entry name" value="PROKAR_LIPOPROTEIN"/>
    <property type="match status" value="1"/>
</dbReference>
<dbReference type="RefSeq" id="WP_378291393.1">
    <property type="nucleotide sequence ID" value="NZ_JBHULE010000012.1"/>
</dbReference>
<proteinExistence type="predicted"/>
<feature type="chain" id="PRO_5046519567" evidence="1">
    <location>
        <begin position="20"/>
        <end position="443"/>
    </location>
</feature>
<accession>A0ABW5LFN3</accession>
<keyword evidence="3" id="KW-1185">Reference proteome</keyword>
<reference evidence="3" key="1">
    <citation type="journal article" date="2019" name="Int. J. Syst. Evol. Microbiol.">
        <title>The Global Catalogue of Microorganisms (GCM) 10K type strain sequencing project: providing services to taxonomists for standard genome sequencing and annotation.</title>
        <authorList>
            <consortium name="The Broad Institute Genomics Platform"/>
            <consortium name="The Broad Institute Genome Sequencing Center for Infectious Disease"/>
            <person name="Wu L."/>
            <person name="Ma J."/>
        </authorList>
    </citation>
    <scope>NUCLEOTIDE SEQUENCE [LARGE SCALE GENOMIC DNA]</scope>
    <source>
        <strain evidence="3">KCTC 52274</strain>
    </source>
</reference>
<keyword evidence="1" id="KW-0732">Signal</keyword>
<sequence length="443" mass="51827">MKKHILFILLSTIALSCKAQVKTENNKEKIKKAQTEITPALEYFLSDCLINKECDECINELVSKATDEYQKYLIGGALYNIDSKVSYDLHKSAYEKYPNELNFNLEYAIESHRIGDYKTAIKHYEIYKQTKDTDYRVDVWLSECYLNIDNYSKAIEHWKKANHPKNHTGIDKAIYIIHGQVDQIKKRSNLITKTKSKDSKSAYELIFLDMNWELDWWNNNIQEYFLEKDINTIKSTFGSDSKEYLQLSAYNKIKHLSKKSSPKDSIKTAFLNSKLILDNNQMPINGKVASDLLRISFINRLLDEKEFFEKRGQEMIDLADKYKDEELLNIYAYLESVATGHVSEQTDKKGWNEYQSEKFAISYFIGLADKNKYDNPDLEKALIDFPYSSKIHWVKLNCAKIEGKDIKSDLIEVLKKEFKTLGSDQSKYSYGLKNYFYLLENEI</sequence>
<evidence type="ECO:0000256" key="1">
    <source>
        <dbReference type="SAM" id="SignalP"/>
    </source>
</evidence>
<protein>
    <submittedName>
        <fullName evidence="2">Tetratricopeptide repeat protein</fullName>
    </submittedName>
</protein>
<evidence type="ECO:0000313" key="2">
    <source>
        <dbReference type="EMBL" id="MFD2562626.1"/>
    </source>
</evidence>
<evidence type="ECO:0000313" key="3">
    <source>
        <dbReference type="Proteomes" id="UP001597319"/>
    </source>
</evidence>
<dbReference type="SUPFAM" id="SSF48452">
    <property type="entry name" value="TPR-like"/>
    <property type="match status" value="1"/>
</dbReference>
<organism evidence="2 3">
    <name type="scientific">Aquimarina rubra</name>
    <dbReference type="NCBI Taxonomy" id="1920033"/>
    <lineage>
        <taxon>Bacteria</taxon>
        <taxon>Pseudomonadati</taxon>
        <taxon>Bacteroidota</taxon>
        <taxon>Flavobacteriia</taxon>
        <taxon>Flavobacteriales</taxon>
        <taxon>Flavobacteriaceae</taxon>
        <taxon>Aquimarina</taxon>
    </lineage>
</organism>
<name>A0ABW5LFN3_9FLAO</name>
<dbReference type="Gene3D" id="1.25.40.10">
    <property type="entry name" value="Tetratricopeptide repeat domain"/>
    <property type="match status" value="1"/>
</dbReference>
<dbReference type="Proteomes" id="UP001597319">
    <property type="component" value="Unassembled WGS sequence"/>
</dbReference>
<dbReference type="EMBL" id="JBHULE010000012">
    <property type="protein sequence ID" value="MFD2562626.1"/>
    <property type="molecule type" value="Genomic_DNA"/>
</dbReference>
<comment type="caution">
    <text evidence="2">The sequence shown here is derived from an EMBL/GenBank/DDBJ whole genome shotgun (WGS) entry which is preliminary data.</text>
</comment>
<dbReference type="InterPro" id="IPR011990">
    <property type="entry name" value="TPR-like_helical_dom_sf"/>
</dbReference>